<reference evidence="2" key="1">
    <citation type="submission" date="2023-03" db="EMBL/GenBank/DDBJ databases">
        <title>Massive genome expansion in bonnet fungi (Mycena s.s.) driven by repeated elements and novel gene families across ecological guilds.</title>
        <authorList>
            <consortium name="Lawrence Berkeley National Laboratory"/>
            <person name="Harder C.B."/>
            <person name="Miyauchi S."/>
            <person name="Viragh M."/>
            <person name="Kuo A."/>
            <person name="Thoen E."/>
            <person name="Andreopoulos B."/>
            <person name="Lu D."/>
            <person name="Skrede I."/>
            <person name="Drula E."/>
            <person name="Henrissat B."/>
            <person name="Morin E."/>
            <person name="Kohler A."/>
            <person name="Barry K."/>
            <person name="LaButti K."/>
            <person name="Morin E."/>
            <person name="Salamov A."/>
            <person name="Lipzen A."/>
            <person name="Mereny Z."/>
            <person name="Hegedus B."/>
            <person name="Baldrian P."/>
            <person name="Stursova M."/>
            <person name="Weitz H."/>
            <person name="Taylor A."/>
            <person name="Grigoriev I.V."/>
            <person name="Nagy L.G."/>
            <person name="Martin F."/>
            <person name="Kauserud H."/>
        </authorList>
    </citation>
    <scope>NUCLEOTIDE SEQUENCE</scope>
    <source>
        <strain evidence="2">CBHHK200</strain>
    </source>
</reference>
<dbReference type="EMBL" id="JARJCM010000140">
    <property type="protein sequence ID" value="KAJ7026325.1"/>
    <property type="molecule type" value="Genomic_DNA"/>
</dbReference>
<protein>
    <submittedName>
        <fullName evidence="2">Uncharacterized protein</fullName>
    </submittedName>
</protein>
<feature type="compositionally biased region" description="Basic and acidic residues" evidence="1">
    <location>
        <begin position="68"/>
        <end position="80"/>
    </location>
</feature>
<evidence type="ECO:0000313" key="3">
    <source>
        <dbReference type="Proteomes" id="UP001218188"/>
    </source>
</evidence>
<comment type="caution">
    <text evidence="2">The sequence shown here is derived from an EMBL/GenBank/DDBJ whole genome shotgun (WGS) entry which is preliminary data.</text>
</comment>
<sequence>MDHILGGDFCWDSKKSEIELRLRGYWTRYKMAAVWIVGLWRAGGSGGGPGYCMSGESGTAFSNAKNITEDRGDFPQDRRGAGAPRKAGGWNGRLNLSTARRLQKKQREVVQKALREVQGRKSGAGSSGSARRERQVLREYPVRSKHPEWQDDMPGPAYKVWRVPSGTHGALESGRNRQEQAVPKESPARHEGTRKAASHGAGIQEPGEQYLSVILGPTTRKGKNWEQESLGGVKGHLGCLLRLDNPNEGAERKNDGGQSGSWEQEALMCNIGKPCDIDPLLIPPLTKVNCVVPPCESKESPIWGLAGQHRHAPTGGGERRAGTQAEIIPKKEGLLVVYNMADFSGEVQI</sequence>
<keyword evidence="3" id="KW-1185">Reference proteome</keyword>
<feature type="region of interest" description="Disordered" evidence="1">
    <location>
        <begin position="166"/>
        <end position="204"/>
    </location>
</feature>
<feature type="compositionally biased region" description="Low complexity" evidence="1">
    <location>
        <begin position="120"/>
        <end position="129"/>
    </location>
</feature>
<proteinExistence type="predicted"/>
<accession>A0AAD6SF08</accession>
<dbReference type="Proteomes" id="UP001218188">
    <property type="component" value="Unassembled WGS sequence"/>
</dbReference>
<feature type="compositionally biased region" description="Basic and acidic residues" evidence="1">
    <location>
        <begin position="130"/>
        <end position="149"/>
    </location>
</feature>
<feature type="region of interest" description="Disordered" evidence="1">
    <location>
        <begin position="116"/>
        <end position="153"/>
    </location>
</feature>
<name>A0AAD6SF08_9AGAR</name>
<feature type="region of interest" description="Disordered" evidence="1">
    <location>
        <begin position="68"/>
        <end position="92"/>
    </location>
</feature>
<gene>
    <name evidence="2" type="ORF">C8F04DRAFT_1190643</name>
</gene>
<dbReference type="AlphaFoldDB" id="A0AAD6SF08"/>
<evidence type="ECO:0000256" key="1">
    <source>
        <dbReference type="SAM" id="MobiDB-lite"/>
    </source>
</evidence>
<evidence type="ECO:0000313" key="2">
    <source>
        <dbReference type="EMBL" id="KAJ7026325.1"/>
    </source>
</evidence>
<organism evidence="2 3">
    <name type="scientific">Mycena alexandri</name>
    <dbReference type="NCBI Taxonomy" id="1745969"/>
    <lineage>
        <taxon>Eukaryota</taxon>
        <taxon>Fungi</taxon>
        <taxon>Dikarya</taxon>
        <taxon>Basidiomycota</taxon>
        <taxon>Agaricomycotina</taxon>
        <taxon>Agaricomycetes</taxon>
        <taxon>Agaricomycetidae</taxon>
        <taxon>Agaricales</taxon>
        <taxon>Marasmiineae</taxon>
        <taxon>Mycenaceae</taxon>
        <taxon>Mycena</taxon>
    </lineage>
</organism>